<proteinExistence type="predicted"/>
<sequence length="147" mass="17164">MKIFYNKEFILNVTKEKLSSYIEMKYGPLLAIEDNFIDGIVKVIKDFDFKCGCKLNNLVQELSYKDEDFKSSLEKIYLRFENIFEQVLNKAIEKKEIIKTNTNELSVFTVASIEGCISTAKKSQNEILYNSCISHLEKYLNSYKILK</sequence>
<organism evidence="2 3">
    <name type="scientific">Aliarcobacter cibarius</name>
    <dbReference type="NCBI Taxonomy" id="255507"/>
    <lineage>
        <taxon>Bacteria</taxon>
        <taxon>Pseudomonadati</taxon>
        <taxon>Campylobacterota</taxon>
        <taxon>Epsilonproteobacteria</taxon>
        <taxon>Campylobacterales</taxon>
        <taxon>Arcobacteraceae</taxon>
        <taxon>Aliarcobacter</taxon>
    </lineage>
</organism>
<dbReference type="EMBL" id="VBUC01000020">
    <property type="protein sequence ID" value="TLS97603.1"/>
    <property type="molecule type" value="Genomic_DNA"/>
</dbReference>
<accession>A0ABY2V3F2</accession>
<evidence type="ECO:0000313" key="3">
    <source>
        <dbReference type="Proteomes" id="UP000305417"/>
    </source>
</evidence>
<reference evidence="2 3" key="1">
    <citation type="submission" date="2019-05" db="EMBL/GenBank/DDBJ databases">
        <title>Arcobacter cibarius and Arcobacter thereius providing challenges in identification an antibiotic susceptibility and Quinolone resistance.</title>
        <authorList>
            <person name="Busch A."/>
            <person name="Hanel I."/>
            <person name="Hotzel H."/>
            <person name="Tomaso H."/>
        </authorList>
    </citation>
    <scope>NUCLEOTIDE SEQUENCE [LARGE SCALE GENOMIC DNA]</scope>
    <source>
        <strain evidence="2 3">16CS0831-2</strain>
    </source>
</reference>
<name>A0ABY2V3F2_9BACT</name>
<dbReference type="Proteomes" id="UP000305417">
    <property type="component" value="Unassembled WGS sequence"/>
</dbReference>
<dbReference type="InterPro" id="IPR054156">
    <property type="entry name" value="YxaF_TetR_C"/>
</dbReference>
<protein>
    <recommendedName>
        <fullName evidence="1">Transcriptional regulator LmrA/YxaF-like C-terminal domain-containing protein</fullName>
    </recommendedName>
</protein>
<dbReference type="InterPro" id="IPR036271">
    <property type="entry name" value="Tet_transcr_reg_TetR-rel_C_sf"/>
</dbReference>
<dbReference type="Pfam" id="PF21993">
    <property type="entry name" value="TetR_C_13_2"/>
    <property type="match status" value="1"/>
</dbReference>
<evidence type="ECO:0000313" key="2">
    <source>
        <dbReference type="EMBL" id="TLS97603.1"/>
    </source>
</evidence>
<dbReference type="SUPFAM" id="SSF48498">
    <property type="entry name" value="Tetracyclin repressor-like, C-terminal domain"/>
    <property type="match status" value="1"/>
</dbReference>
<dbReference type="Gene3D" id="1.10.357.10">
    <property type="entry name" value="Tetracycline Repressor, domain 2"/>
    <property type="match status" value="1"/>
</dbReference>
<feature type="domain" description="Transcriptional regulator LmrA/YxaF-like C-terminal" evidence="1">
    <location>
        <begin position="35"/>
        <end position="125"/>
    </location>
</feature>
<keyword evidence="3" id="KW-1185">Reference proteome</keyword>
<gene>
    <name evidence="2" type="ORF">FE247_08310</name>
</gene>
<comment type="caution">
    <text evidence="2">The sequence shown here is derived from an EMBL/GenBank/DDBJ whole genome shotgun (WGS) entry which is preliminary data.</text>
</comment>
<evidence type="ECO:0000259" key="1">
    <source>
        <dbReference type="Pfam" id="PF21993"/>
    </source>
</evidence>